<proteinExistence type="predicted"/>
<reference evidence="1" key="1">
    <citation type="submission" date="2023-03" db="EMBL/GenBank/DDBJ databases">
        <title>Massive genome expansion in bonnet fungi (Mycena s.s.) driven by repeated elements and novel gene families across ecological guilds.</title>
        <authorList>
            <consortium name="Lawrence Berkeley National Laboratory"/>
            <person name="Harder C.B."/>
            <person name="Miyauchi S."/>
            <person name="Viragh M."/>
            <person name="Kuo A."/>
            <person name="Thoen E."/>
            <person name="Andreopoulos B."/>
            <person name="Lu D."/>
            <person name="Skrede I."/>
            <person name="Drula E."/>
            <person name="Henrissat B."/>
            <person name="Morin E."/>
            <person name="Kohler A."/>
            <person name="Barry K."/>
            <person name="LaButti K."/>
            <person name="Morin E."/>
            <person name="Salamov A."/>
            <person name="Lipzen A."/>
            <person name="Mereny Z."/>
            <person name="Hegedus B."/>
            <person name="Baldrian P."/>
            <person name="Stursova M."/>
            <person name="Weitz H."/>
            <person name="Taylor A."/>
            <person name="Grigoriev I.V."/>
            <person name="Nagy L.G."/>
            <person name="Martin F."/>
            <person name="Kauserud H."/>
        </authorList>
    </citation>
    <scope>NUCLEOTIDE SEQUENCE</scope>
    <source>
        <strain evidence="1">CBHHK067</strain>
    </source>
</reference>
<accession>A0AAD7D666</accession>
<sequence>MRANTSRLAGDAVLLARTSKIFQYALDLLWKEQNDLLPLVKCMPLDLWETEEQPTLKFVGLRRPVRASDLDRLLFYSHRVKLFVVHEDMNVAVDGLRTCLAGQVLFPNLMALVWGRPEGFCSDLPLFLSPKIQHLGLALQDSPPHLEFLSTLTLRYPVLKSVDINLPPSASTTSGVSDAVCSLRAVTRLTVNTLTVPALLHLAGLQDLTVFNLLSVGDVCVPDTLPDERFADLAHLSVGANSIEQCTALVRFFSAAPLSTGFLALSGVDPSPASAWATFASALRDHCAHPALRSLFVYHGSIPLPPDSPPRPTGAALRPLFAFPHLVSVVLEPPDGFDLDAALLHDMARAWPALEKLALGVSASNAGPRISLPALLPFALHCPKLQTLGFVLDATASLDAELAELDGGHCSLRRLLLGQSAITEGDVAGVARFLVRVFPGLVDVVCTQGHPVTEVWRRVVEEMGQSRKESD</sequence>
<organism evidence="1 2">
    <name type="scientific">Mycena rosella</name>
    <name type="common">Pink bonnet</name>
    <name type="synonym">Agaricus rosellus</name>
    <dbReference type="NCBI Taxonomy" id="1033263"/>
    <lineage>
        <taxon>Eukaryota</taxon>
        <taxon>Fungi</taxon>
        <taxon>Dikarya</taxon>
        <taxon>Basidiomycota</taxon>
        <taxon>Agaricomycotina</taxon>
        <taxon>Agaricomycetes</taxon>
        <taxon>Agaricomycetidae</taxon>
        <taxon>Agaricales</taxon>
        <taxon>Marasmiineae</taxon>
        <taxon>Mycenaceae</taxon>
        <taxon>Mycena</taxon>
    </lineage>
</organism>
<keyword evidence="2" id="KW-1185">Reference proteome</keyword>
<dbReference type="EMBL" id="JARKIE010000148">
    <property type="protein sequence ID" value="KAJ7675428.1"/>
    <property type="molecule type" value="Genomic_DNA"/>
</dbReference>
<evidence type="ECO:0000313" key="2">
    <source>
        <dbReference type="Proteomes" id="UP001221757"/>
    </source>
</evidence>
<gene>
    <name evidence="1" type="ORF">B0H17DRAFT_1207617</name>
</gene>
<dbReference type="Gene3D" id="3.80.10.10">
    <property type="entry name" value="Ribonuclease Inhibitor"/>
    <property type="match status" value="1"/>
</dbReference>
<name>A0AAD7D666_MYCRO</name>
<evidence type="ECO:0000313" key="1">
    <source>
        <dbReference type="EMBL" id="KAJ7675428.1"/>
    </source>
</evidence>
<comment type="caution">
    <text evidence="1">The sequence shown here is derived from an EMBL/GenBank/DDBJ whole genome shotgun (WGS) entry which is preliminary data.</text>
</comment>
<dbReference type="AlphaFoldDB" id="A0AAD7D666"/>
<dbReference type="InterPro" id="IPR032675">
    <property type="entry name" value="LRR_dom_sf"/>
</dbReference>
<protein>
    <submittedName>
        <fullName evidence="1">Uncharacterized protein</fullName>
    </submittedName>
</protein>
<dbReference type="Proteomes" id="UP001221757">
    <property type="component" value="Unassembled WGS sequence"/>
</dbReference>